<evidence type="ECO:0000256" key="1">
    <source>
        <dbReference type="SAM" id="MobiDB-lite"/>
    </source>
</evidence>
<feature type="region of interest" description="Disordered" evidence="1">
    <location>
        <begin position="1"/>
        <end position="40"/>
    </location>
</feature>
<accession>A0A9W6XDY6</accession>
<protein>
    <submittedName>
        <fullName evidence="2">Unnamed protein product</fullName>
    </submittedName>
</protein>
<keyword evidence="3" id="KW-1185">Reference proteome</keyword>
<evidence type="ECO:0000313" key="2">
    <source>
        <dbReference type="EMBL" id="GMF36557.1"/>
    </source>
</evidence>
<comment type="caution">
    <text evidence="2">The sequence shown here is derived from an EMBL/GenBank/DDBJ whole genome shotgun (WGS) entry which is preliminary data.</text>
</comment>
<organism evidence="2 3">
    <name type="scientific">Phytophthora lilii</name>
    <dbReference type="NCBI Taxonomy" id="2077276"/>
    <lineage>
        <taxon>Eukaryota</taxon>
        <taxon>Sar</taxon>
        <taxon>Stramenopiles</taxon>
        <taxon>Oomycota</taxon>
        <taxon>Peronosporomycetes</taxon>
        <taxon>Peronosporales</taxon>
        <taxon>Peronosporaceae</taxon>
        <taxon>Phytophthora</taxon>
    </lineage>
</organism>
<feature type="compositionally biased region" description="Polar residues" evidence="1">
    <location>
        <begin position="23"/>
        <end position="40"/>
    </location>
</feature>
<dbReference type="Proteomes" id="UP001165083">
    <property type="component" value="Unassembled WGS sequence"/>
</dbReference>
<dbReference type="AlphaFoldDB" id="A0A9W6XDY6"/>
<dbReference type="EMBL" id="BSXW01001411">
    <property type="protein sequence ID" value="GMF36557.1"/>
    <property type="molecule type" value="Genomic_DNA"/>
</dbReference>
<evidence type="ECO:0000313" key="3">
    <source>
        <dbReference type="Proteomes" id="UP001165083"/>
    </source>
</evidence>
<gene>
    <name evidence="2" type="ORF">Plil01_001545800</name>
</gene>
<name>A0A9W6XDY6_9STRA</name>
<sequence>MDEKDQAIWNKQTGDGRAGQDTRPISKTATGTGPSRPSSTECRIFKKISMMNAVMFTRYGAFYVVTAARLAIRTWPFAQEAQLSE</sequence>
<reference evidence="2" key="1">
    <citation type="submission" date="2023-04" db="EMBL/GenBank/DDBJ databases">
        <title>Phytophthora lilii NBRC 32176.</title>
        <authorList>
            <person name="Ichikawa N."/>
            <person name="Sato H."/>
            <person name="Tonouchi N."/>
        </authorList>
    </citation>
    <scope>NUCLEOTIDE SEQUENCE</scope>
    <source>
        <strain evidence="2">NBRC 32176</strain>
    </source>
</reference>
<proteinExistence type="predicted"/>